<reference evidence="1 2" key="1">
    <citation type="submission" date="2018-11" db="EMBL/GenBank/DDBJ databases">
        <authorList>
            <consortium name="Pathogen Informatics"/>
        </authorList>
    </citation>
    <scope>NUCLEOTIDE SEQUENCE [LARGE SCALE GENOMIC DNA]</scope>
</reference>
<accession>A0A3P6RTF4</accession>
<protein>
    <submittedName>
        <fullName evidence="1">Uncharacterized protein</fullName>
    </submittedName>
</protein>
<dbReference type="AlphaFoldDB" id="A0A3P6RTF4"/>
<evidence type="ECO:0000313" key="2">
    <source>
        <dbReference type="Proteomes" id="UP000271889"/>
    </source>
</evidence>
<dbReference type="Proteomes" id="UP000271889">
    <property type="component" value="Unassembled WGS sequence"/>
</dbReference>
<name>A0A3P6RTF4_CYLGO</name>
<sequence length="92" mass="10265">MSSMYKIPPVMPEDFDVKPLDIMYSIPSYHSTAPKESSAECNGITEDMNDPVKMIEKKQQNLINSIKNLGSTLEALLQEMGKCGQSVSFEFS</sequence>
<keyword evidence="2" id="KW-1185">Reference proteome</keyword>
<dbReference type="OrthoDB" id="5860472at2759"/>
<proteinExistence type="predicted"/>
<evidence type="ECO:0000313" key="1">
    <source>
        <dbReference type="EMBL" id="VDK46921.1"/>
    </source>
</evidence>
<dbReference type="EMBL" id="UYRV01001419">
    <property type="protein sequence ID" value="VDK46921.1"/>
    <property type="molecule type" value="Genomic_DNA"/>
</dbReference>
<gene>
    <name evidence="1" type="ORF">CGOC_LOCUS898</name>
</gene>
<organism evidence="1 2">
    <name type="scientific">Cylicostephanus goldi</name>
    <name type="common">Nematode worm</name>
    <dbReference type="NCBI Taxonomy" id="71465"/>
    <lineage>
        <taxon>Eukaryota</taxon>
        <taxon>Metazoa</taxon>
        <taxon>Ecdysozoa</taxon>
        <taxon>Nematoda</taxon>
        <taxon>Chromadorea</taxon>
        <taxon>Rhabditida</taxon>
        <taxon>Rhabditina</taxon>
        <taxon>Rhabditomorpha</taxon>
        <taxon>Strongyloidea</taxon>
        <taxon>Strongylidae</taxon>
        <taxon>Cylicostephanus</taxon>
    </lineage>
</organism>